<dbReference type="GO" id="GO:0019867">
    <property type="term" value="C:outer membrane"/>
    <property type="evidence" value="ECO:0007669"/>
    <property type="project" value="InterPro"/>
</dbReference>
<evidence type="ECO:0000256" key="2">
    <source>
        <dbReference type="SAM" id="MobiDB-lite"/>
    </source>
</evidence>
<reference evidence="5 6" key="1">
    <citation type="submission" date="2019-03" db="EMBL/GenBank/DDBJ databases">
        <title>Genomic Encyclopedia of Type Strains, Phase IV (KMG-IV): sequencing the most valuable type-strain genomes for metagenomic binning, comparative biology and taxonomic classification.</title>
        <authorList>
            <person name="Goeker M."/>
        </authorList>
    </citation>
    <scope>NUCLEOTIDE SEQUENCE [LARGE SCALE GENOMIC DNA]</scope>
    <source>
        <strain evidence="5 6">DSM 9035</strain>
    </source>
</reference>
<keyword evidence="6" id="KW-1185">Reference proteome</keyword>
<dbReference type="NCBIfam" id="TIGR02601">
    <property type="entry name" value="autotrns_rpt"/>
    <property type="match status" value="2"/>
</dbReference>
<organism evidence="5 6">
    <name type="scientific">Aquabacter spiritensis</name>
    <dbReference type="NCBI Taxonomy" id="933073"/>
    <lineage>
        <taxon>Bacteria</taxon>
        <taxon>Pseudomonadati</taxon>
        <taxon>Pseudomonadota</taxon>
        <taxon>Alphaproteobacteria</taxon>
        <taxon>Hyphomicrobiales</taxon>
        <taxon>Xanthobacteraceae</taxon>
        <taxon>Aquabacter</taxon>
    </lineage>
</organism>
<dbReference type="PROSITE" id="PS51208">
    <property type="entry name" value="AUTOTRANSPORTER"/>
    <property type="match status" value="1"/>
</dbReference>
<dbReference type="InterPro" id="IPR006315">
    <property type="entry name" value="OM_autotransptr_brl_dom"/>
</dbReference>
<evidence type="ECO:0000259" key="4">
    <source>
        <dbReference type="PROSITE" id="PS51208"/>
    </source>
</evidence>
<sequence>MRVSKLVVSVQPTRRTLRRLLLLSSVALCMSGALAPAWAEAYPYGGAGGGPGGGGGGLGYLGVAGGAGRNANVLTYGGGGGGGGGSSGGGGGTAEFNQAFGGAGGIFSSTTASVLNGQDGESAIGPSPSGGGGGNPGGGGGGGGAAHAFTGSLEDSASITITTGGSGGNGGNGYQVLAASAGGGGGGGGGYALSITSSLPSTTTFAITGTRTGGNGGNGGSGNGAGSVGGMGGVAGGGLALVGVSALSLTVDTLNGGTGGTGGIAQSGGAGGSGGTAFYADLTENLELTLTGLNGGIGGTGGESTAAGRLGGLGGNGGFGAHLVISSDAVTRISLTGTSIAGGNGGVGGNGDTLDNGNNGGDGGEGGMGLSVNSSAISGRVALVIDAAVTGGHGGNTGTAIGGDGGALWPFFFAGGGGAGMTLASETQAFDITVNANVAGGNGGNPQQPGGFGGNGGTGILIDFSMASHTLTIADGVTVAGGNGGYDATNPGSGGSGIVSFAPNTDIVLQGASTVSGGYRGDGVGAAAITFYGSQNSVTFEASATGDIPLLLGSVVNGLGDTFRLGGTNAGTFFVDVNADMLSGFQYLEKTGTSTWTLTGTAASTVMNWEITEGALSISDFASLGSEVSSLRIAGGQLSLTETSSTARSIVFDGGTLSVASGQTATLTGTVSSNSDFTKAGDGTLVISGNAAGIYGFLNVDGGTLQLQSTIAGGGVSVNSGGTLSGAGSANTVFIREGGTLEGAQGNSLSMGALILESGSIVNVTLDAPSETAVFQSQFILTTNGTLNVTAGTNFGDGLYRIFSTPGSFVNNGLVLGTMPETYTGTLVIGATNVDLEVTGGSGPGPGELQYWSANGTDRGGSGEWTASNVWLTSSGTSAGAWAGGTGIFDGTGGTVTVVGSQAIGTLEFMTSDFVLAAGAGGELVIAETGRLWAYGSEVTATISAPITGAGQLEVIGQGTIVLTGNNSYAGGTLVRGATLEVSSDANLGAASGGLTLAGGTLSTTASFTSARAIALGTPPSLNKALSSGGGTFQVADGTVLTLSGVISGEGTLTKTGTGTLVLTGENTYSGLTTISAGTLQLGNGGTTGSITGDVVNNASLVFNRSDTYSFPGTISGSGTVTFTGGGTVLFETPGAYSGPISVSNATLTLESGSQSGSVFTVGSGGLINGNGQIGGLVVNGGGIAAPGNSPGTISVAGSVAFNDGAVYRVDVTPAGAHDLITASGSVTLSSGASVQVVAERGVYAANATYAIVTTTGTVAGTFGSVTSDYAFLTPSLSYDAQNVYLTLAYEAQVAPLFATYAQTPNQLSTAVGAQALGLGNGVFDALLTQSAATIPGALNALSGEAYASVDTVIQQQSVYVREAVGSRLRASVTAPEAGALGYAAQAGAPQTATLGGGLTPTLWAQGYGGWGNSFSNGNAASITNSLGGFLIGADVALAPHARAGLFGGFSQSQFDVTDRASSGSIDNYDLGAYAGAQFGAWALRGGVSYTWHDVSMTRAVAFAGFAGATEGGYTSGTTQVFGEVGYDVAIGAIALEPFAGLAYVNVSGGSLFEGGGSAAALSVDLEGMSTLYSTLGIRAATALQLYGRTLTPSVTLGWQHAFGDTTPVATMLFAGGTTPFQVSGVPIAEDALLLGAGLSFALSDVASLGVTYSGQLAATASQNAFTAQFALKF</sequence>
<name>A0A4R3LNG0_9HYPH</name>
<protein>
    <submittedName>
        <fullName evidence="5">Outer membrane autotransporter protein</fullName>
    </submittedName>
</protein>
<comment type="caution">
    <text evidence="5">The sequence shown here is derived from an EMBL/GenBank/DDBJ whole genome shotgun (WGS) entry which is preliminary data.</text>
</comment>
<dbReference type="Pfam" id="PF12951">
    <property type="entry name" value="PATR"/>
    <property type="match status" value="4"/>
</dbReference>
<feature type="domain" description="Autotransporter" evidence="4">
    <location>
        <begin position="1396"/>
        <end position="1674"/>
    </location>
</feature>
<dbReference type="InterPro" id="IPR036709">
    <property type="entry name" value="Autotransporte_beta_dom_sf"/>
</dbReference>
<dbReference type="RefSeq" id="WP_165933837.1">
    <property type="nucleotide sequence ID" value="NZ_SMAI01000017.1"/>
</dbReference>
<feature type="signal peptide" evidence="3">
    <location>
        <begin position="1"/>
        <end position="35"/>
    </location>
</feature>
<dbReference type="SMART" id="SM00869">
    <property type="entry name" value="Autotransporter"/>
    <property type="match status" value="1"/>
</dbReference>
<evidence type="ECO:0000256" key="1">
    <source>
        <dbReference type="ARBA" id="ARBA00022729"/>
    </source>
</evidence>
<dbReference type="SUPFAM" id="SSF51126">
    <property type="entry name" value="Pectin lyase-like"/>
    <property type="match status" value="1"/>
</dbReference>
<dbReference type="InterPro" id="IPR011050">
    <property type="entry name" value="Pectin_lyase_fold/virulence"/>
</dbReference>
<proteinExistence type="predicted"/>
<feature type="compositionally biased region" description="Gly residues" evidence="2">
    <location>
        <begin position="128"/>
        <end position="145"/>
    </location>
</feature>
<accession>A0A4R3LNG0</accession>
<gene>
    <name evidence="5" type="ORF">EDC64_11734</name>
</gene>
<dbReference type="InterPro" id="IPR005546">
    <property type="entry name" value="Autotransporte_beta"/>
</dbReference>
<keyword evidence="1 3" id="KW-0732">Signal</keyword>
<evidence type="ECO:0000313" key="5">
    <source>
        <dbReference type="EMBL" id="TCT01681.1"/>
    </source>
</evidence>
<feature type="chain" id="PRO_5020846571" evidence="3">
    <location>
        <begin position="36"/>
        <end position="1674"/>
    </location>
</feature>
<evidence type="ECO:0000313" key="6">
    <source>
        <dbReference type="Proteomes" id="UP000294664"/>
    </source>
</evidence>
<dbReference type="Pfam" id="PF03797">
    <property type="entry name" value="Autotransporter"/>
    <property type="match status" value="1"/>
</dbReference>
<evidence type="ECO:0000256" key="3">
    <source>
        <dbReference type="SAM" id="SignalP"/>
    </source>
</evidence>
<dbReference type="EMBL" id="SMAI01000017">
    <property type="protein sequence ID" value="TCT01681.1"/>
    <property type="molecule type" value="Genomic_DNA"/>
</dbReference>
<dbReference type="InterPro" id="IPR013425">
    <property type="entry name" value="Autotrns_rpt"/>
</dbReference>
<feature type="region of interest" description="Disordered" evidence="2">
    <location>
        <begin position="116"/>
        <end position="149"/>
    </location>
</feature>
<dbReference type="Proteomes" id="UP000294664">
    <property type="component" value="Unassembled WGS sequence"/>
</dbReference>
<dbReference type="Gene3D" id="2.40.128.130">
    <property type="entry name" value="Autotransporter beta-domain"/>
    <property type="match status" value="1"/>
</dbReference>
<dbReference type="NCBIfam" id="TIGR01414">
    <property type="entry name" value="autotrans_barl"/>
    <property type="match status" value="1"/>
</dbReference>
<dbReference type="SUPFAM" id="SSF103515">
    <property type="entry name" value="Autotransporter"/>
    <property type="match status" value="1"/>
</dbReference>